<feature type="transmembrane region" description="Helical" evidence="7">
    <location>
        <begin position="369"/>
        <end position="387"/>
    </location>
</feature>
<dbReference type="RefSeq" id="XP_039142490.1">
    <property type="nucleotide sequence ID" value="XM_039286556.1"/>
</dbReference>
<evidence type="ECO:0000256" key="6">
    <source>
        <dbReference type="SAM" id="MobiDB-lite"/>
    </source>
</evidence>
<evidence type="ECO:0000256" key="1">
    <source>
        <dbReference type="ARBA" id="ARBA00004141"/>
    </source>
</evidence>
<keyword evidence="4 7" id="KW-1133">Transmembrane helix</keyword>
<reference evidence="10 11" key="1">
    <citation type="submission" date="2025-04" db="UniProtKB">
        <authorList>
            <consortium name="RefSeq"/>
        </authorList>
    </citation>
    <scope>IDENTIFICATION</scope>
</reference>
<proteinExistence type="inferred from homology"/>
<dbReference type="GeneID" id="120279631"/>
<dbReference type="PANTHER" id="PTHR22911">
    <property type="entry name" value="ACYL-MALONYL CONDENSING ENZYME-RELATED"/>
    <property type="match status" value="1"/>
</dbReference>
<organism evidence="9 10">
    <name type="scientific">Dioscorea cayennensis subsp. rotundata</name>
    <name type="common">White Guinea yam</name>
    <name type="synonym">Dioscorea rotundata</name>
    <dbReference type="NCBI Taxonomy" id="55577"/>
    <lineage>
        <taxon>Eukaryota</taxon>
        <taxon>Viridiplantae</taxon>
        <taxon>Streptophyta</taxon>
        <taxon>Embryophyta</taxon>
        <taxon>Tracheophyta</taxon>
        <taxon>Spermatophyta</taxon>
        <taxon>Magnoliopsida</taxon>
        <taxon>Liliopsida</taxon>
        <taxon>Dioscoreales</taxon>
        <taxon>Dioscoreaceae</taxon>
        <taxon>Dioscorea</taxon>
    </lineage>
</organism>
<evidence type="ECO:0000313" key="9">
    <source>
        <dbReference type="Proteomes" id="UP001515500"/>
    </source>
</evidence>
<dbReference type="SUPFAM" id="SSF103481">
    <property type="entry name" value="Multidrug resistance efflux transporter EmrE"/>
    <property type="match status" value="2"/>
</dbReference>
<dbReference type="GO" id="GO:0016020">
    <property type="term" value="C:membrane"/>
    <property type="evidence" value="ECO:0007669"/>
    <property type="project" value="UniProtKB-SubCell"/>
</dbReference>
<dbReference type="RefSeq" id="XP_039142491.1">
    <property type="nucleotide sequence ID" value="XM_039286557.1"/>
</dbReference>
<dbReference type="PANTHER" id="PTHR22911:SF6">
    <property type="entry name" value="SOLUTE CARRIER FAMILY 35 MEMBER G1"/>
    <property type="match status" value="1"/>
</dbReference>
<evidence type="ECO:0000256" key="3">
    <source>
        <dbReference type="ARBA" id="ARBA00022692"/>
    </source>
</evidence>
<dbReference type="InterPro" id="IPR000620">
    <property type="entry name" value="EamA_dom"/>
</dbReference>
<evidence type="ECO:0000256" key="4">
    <source>
        <dbReference type="ARBA" id="ARBA00022989"/>
    </source>
</evidence>
<evidence type="ECO:0000256" key="7">
    <source>
        <dbReference type="SAM" id="Phobius"/>
    </source>
</evidence>
<feature type="transmembrane region" description="Helical" evidence="7">
    <location>
        <begin position="281"/>
        <end position="300"/>
    </location>
</feature>
<keyword evidence="3 7" id="KW-0812">Transmembrane</keyword>
<feature type="transmembrane region" description="Helical" evidence="7">
    <location>
        <begin position="208"/>
        <end position="229"/>
    </location>
</feature>
<dbReference type="InterPro" id="IPR037185">
    <property type="entry name" value="EmrE-like"/>
</dbReference>
<evidence type="ECO:0000259" key="8">
    <source>
        <dbReference type="Pfam" id="PF00892"/>
    </source>
</evidence>
<sequence>MASSDAGDEGRGGGGGAHVVPIHDDAPADEISPFLAEDGDRAPRKMSIFSVSYPNKNRPPKEPIQRAADMEVNLFSHILWVWNGSRYSGVLCMVSASTIYFIMEVLMDNFPAGYSVPLLQTVLMRCTTILIISLVWLRKTEQPIIVPKHIRNLLFVRSLFGFISLMTFIYSVHNLPQSQAVVLNFTTPLIASMGARIILQEKLTISDAVGLTCSFIGLLFIFQPVLITREIPYAVDEPINPNVAKGRGLIYPLLVGIVSSMAGGISYCLIRAGAKASDQPLYTVLSFGILATPLSAIFTFTWQEFVLPNFFTFLLMIVLSILAFFAELSLARGLQLLKVCKSTNILYIKVLISQVCGMTLSGLTPSFNRLIGCFLIFVSVCSTVYTGPEKDKDGG</sequence>
<evidence type="ECO:0000313" key="10">
    <source>
        <dbReference type="RefSeq" id="XP_039142490.1"/>
    </source>
</evidence>
<name>A0AB40CV72_DIOCR</name>
<evidence type="ECO:0000256" key="5">
    <source>
        <dbReference type="ARBA" id="ARBA00023136"/>
    </source>
</evidence>
<feature type="domain" description="EamA" evidence="8">
    <location>
        <begin position="89"/>
        <end position="222"/>
    </location>
</feature>
<dbReference type="AlphaFoldDB" id="A0AB40CV72"/>
<gene>
    <name evidence="10 11" type="primary">LOC120279631</name>
</gene>
<dbReference type="Pfam" id="PF00892">
    <property type="entry name" value="EamA"/>
    <property type="match status" value="1"/>
</dbReference>
<feature type="transmembrane region" description="Helical" evidence="7">
    <location>
        <begin position="118"/>
        <end position="137"/>
    </location>
</feature>
<protein>
    <submittedName>
        <fullName evidence="10 11">Uncharacterized protein LOC120279631 isoform X1</fullName>
    </submittedName>
</protein>
<feature type="transmembrane region" description="Helical" evidence="7">
    <location>
        <begin position="249"/>
        <end position="269"/>
    </location>
</feature>
<accession>A0AB40CV72</accession>
<feature type="transmembrane region" description="Helical" evidence="7">
    <location>
        <begin position="306"/>
        <end position="325"/>
    </location>
</feature>
<keyword evidence="5 7" id="KW-0472">Membrane</keyword>
<evidence type="ECO:0000313" key="11">
    <source>
        <dbReference type="RefSeq" id="XP_039142491.1"/>
    </source>
</evidence>
<keyword evidence="9" id="KW-1185">Reference proteome</keyword>
<feature type="transmembrane region" description="Helical" evidence="7">
    <location>
        <begin position="87"/>
        <end position="106"/>
    </location>
</feature>
<comment type="similarity">
    <text evidence="2">Belongs to the drug/metabolite transporter (DMT) superfamily. Plant drug/metabolite exporter (P-DME) (TC 2.A.7.4) family.</text>
</comment>
<dbReference type="Proteomes" id="UP001515500">
    <property type="component" value="Chromosome 16"/>
</dbReference>
<feature type="transmembrane region" description="Helical" evidence="7">
    <location>
        <begin position="178"/>
        <end position="199"/>
    </location>
</feature>
<evidence type="ECO:0000256" key="2">
    <source>
        <dbReference type="ARBA" id="ARBA00007635"/>
    </source>
</evidence>
<feature type="transmembrane region" description="Helical" evidence="7">
    <location>
        <begin position="149"/>
        <end position="172"/>
    </location>
</feature>
<comment type="subcellular location">
    <subcellularLocation>
        <location evidence="1">Membrane</location>
        <topology evidence="1">Multi-pass membrane protein</topology>
    </subcellularLocation>
</comment>
<feature type="region of interest" description="Disordered" evidence="6">
    <location>
        <begin position="1"/>
        <end position="24"/>
    </location>
</feature>